<accession>A0A6L9SDC9</accession>
<keyword evidence="8" id="KW-1185">Reference proteome</keyword>
<dbReference type="EMBL" id="JAAGOA010000019">
    <property type="protein sequence ID" value="NEE03133.1"/>
    <property type="molecule type" value="Genomic_DNA"/>
</dbReference>
<comment type="caution">
    <text evidence="7">The sequence shown here is derived from an EMBL/GenBank/DDBJ whole genome shotgun (WGS) entry which is preliminary data.</text>
</comment>
<protein>
    <submittedName>
        <fullName evidence="7">Extracellular solute-binding protein</fullName>
    </submittedName>
</protein>
<evidence type="ECO:0000256" key="1">
    <source>
        <dbReference type="ARBA" id="ARBA00022475"/>
    </source>
</evidence>
<keyword evidence="5" id="KW-0449">Lipoprotein</keyword>
<evidence type="ECO:0000256" key="2">
    <source>
        <dbReference type="ARBA" id="ARBA00022729"/>
    </source>
</evidence>
<evidence type="ECO:0000256" key="5">
    <source>
        <dbReference type="ARBA" id="ARBA00023288"/>
    </source>
</evidence>
<organism evidence="7 8">
    <name type="scientific">Phytoactinopolyspora halotolerans</name>
    <dbReference type="NCBI Taxonomy" id="1981512"/>
    <lineage>
        <taxon>Bacteria</taxon>
        <taxon>Bacillati</taxon>
        <taxon>Actinomycetota</taxon>
        <taxon>Actinomycetes</taxon>
        <taxon>Jiangellales</taxon>
        <taxon>Jiangellaceae</taxon>
        <taxon>Phytoactinopolyspora</taxon>
    </lineage>
</organism>
<keyword evidence="1" id="KW-1003">Cell membrane</keyword>
<evidence type="ECO:0000256" key="6">
    <source>
        <dbReference type="SAM" id="SignalP"/>
    </source>
</evidence>
<proteinExistence type="predicted"/>
<feature type="signal peptide" evidence="6">
    <location>
        <begin position="1"/>
        <end position="29"/>
    </location>
</feature>
<keyword evidence="3" id="KW-0472">Membrane</keyword>
<sequence length="441" mass="48609">MSNLWTPRRMSRRSFLATTAGAAAGLAVAGCGDDSESGAQADGKVQIRFATDWTSGIRGETMEAALAEFEEQNPDISVKLEPIGGDYFDKLQVQFSGGTVADVILFEGVLAAEYIEAGLIADMSATLQKLNVDESVWRPDVPEIFKQDGKRYAVPFQLTQSVWFYNKTLFEQKDVPPPDASWTWDDVLEAAKQITEPPDIYGLTTVSDMMNAWGALGLANSDQHWVSEDLTETMFADPGWAEAITWAIELTQRHQVAPPPSTSEAMERSGVTNPFATGDYGMRLHNSGQVGEHLLDIGDRFEWDLMPTPKAPSGRINGLWNDQGNVVTSLAEERGVHEQAVKLVLHLSGESVQRQIAEDRGSTPTLQSIQESDSYLSAPPENMQVVLDNLEQSTGPLYFTQFLNWMQEVRKQFERGLNGDLSPEDTITAMVDGGNKILQSR</sequence>
<feature type="chain" id="PRO_5039241225" evidence="6">
    <location>
        <begin position="30"/>
        <end position="441"/>
    </location>
</feature>
<dbReference type="Pfam" id="PF01547">
    <property type="entry name" value="SBP_bac_1"/>
    <property type="match status" value="1"/>
</dbReference>
<dbReference type="SUPFAM" id="SSF53850">
    <property type="entry name" value="Periplasmic binding protein-like II"/>
    <property type="match status" value="1"/>
</dbReference>
<keyword evidence="4" id="KW-0564">Palmitate</keyword>
<dbReference type="Gene3D" id="3.40.190.10">
    <property type="entry name" value="Periplasmic binding protein-like II"/>
    <property type="match status" value="1"/>
</dbReference>
<reference evidence="7 8" key="1">
    <citation type="submission" date="2020-02" db="EMBL/GenBank/DDBJ databases">
        <authorList>
            <person name="Li X.-J."/>
            <person name="Han X.-M."/>
        </authorList>
    </citation>
    <scope>NUCLEOTIDE SEQUENCE [LARGE SCALE GENOMIC DNA]</scope>
    <source>
        <strain evidence="7 8">CCTCC AB 2017055</strain>
    </source>
</reference>
<keyword evidence="2 6" id="KW-0732">Signal</keyword>
<name>A0A6L9SDC9_9ACTN</name>
<dbReference type="AlphaFoldDB" id="A0A6L9SDC9"/>
<evidence type="ECO:0000313" key="7">
    <source>
        <dbReference type="EMBL" id="NEE03133.1"/>
    </source>
</evidence>
<gene>
    <name evidence="7" type="ORF">G1H10_23490</name>
</gene>
<dbReference type="PROSITE" id="PS51318">
    <property type="entry name" value="TAT"/>
    <property type="match status" value="1"/>
</dbReference>
<dbReference type="PANTHER" id="PTHR43649:SF33">
    <property type="entry name" value="POLYGALACTURONAN_RHAMNOGALACTURONAN-BINDING PROTEIN YTCQ"/>
    <property type="match status" value="1"/>
</dbReference>
<dbReference type="InterPro" id="IPR006059">
    <property type="entry name" value="SBP"/>
</dbReference>
<dbReference type="InterPro" id="IPR050490">
    <property type="entry name" value="Bact_solute-bd_prot1"/>
</dbReference>
<evidence type="ECO:0000256" key="3">
    <source>
        <dbReference type="ARBA" id="ARBA00023136"/>
    </source>
</evidence>
<dbReference type="RefSeq" id="WP_163742409.1">
    <property type="nucleotide sequence ID" value="NZ_JAAGOA010000019.1"/>
</dbReference>
<evidence type="ECO:0000313" key="8">
    <source>
        <dbReference type="Proteomes" id="UP000475214"/>
    </source>
</evidence>
<dbReference type="PANTHER" id="PTHR43649">
    <property type="entry name" value="ARABINOSE-BINDING PROTEIN-RELATED"/>
    <property type="match status" value="1"/>
</dbReference>
<dbReference type="InterPro" id="IPR006311">
    <property type="entry name" value="TAT_signal"/>
</dbReference>
<dbReference type="Proteomes" id="UP000475214">
    <property type="component" value="Unassembled WGS sequence"/>
</dbReference>
<evidence type="ECO:0000256" key="4">
    <source>
        <dbReference type="ARBA" id="ARBA00023139"/>
    </source>
</evidence>